<dbReference type="STRING" id="1620.IV67_GL001515"/>
<name>A0A0R2JNK2_9LACO</name>
<evidence type="ECO:0000256" key="1">
    <source>
        <dbReference type="SAM" id="Coils"/>
    </source>
</evidence>
<dbReference type="Proteomes" id="UP000051673">
    <property type="component" value="Unassembled WGS sequence"/>
</dbReference>
<accession>A0A0R2JNK2</accession>
<dbReference type="EMBL" id="JQCD01000018">
    <property type="protein sequence ID" value="KRN77462.1"/>
    <property type="molecule type" value="Genomic_DNA"/>
</dbReference>
<organism evidence="2 3">
    <name type="scientific">Weissella minor</name>
    <dbReference type="NCBI Taxonomy" id="1620"/>
    <lineage>
        <taxon>Bacteria</taxon>
        <taxon>Bacillati</taxon>
        <taxon>Bacillota</taxon>
        <taxon>Bacilli</taxon>
        <taxon>Lactobacillales</taxon>
        <taxon>Lactobacillaceae</taxon>
        <taxon>Weissella</taxon>
    </lineage>
</organism>
<gene>
    <name evidence="2" type="ORF">IV67_GL001515</name>
</gene>
<keyword evidence="3" id="KW-1185">Reference proteome</keyword>
<keyword evidence="1" id="KW-0175">Coiled coil</keyword>
<proteinExistence type="predicted"/>
<evidence type="ECO:0000313" key="3">
    <source>
        <dbReference type="Proteomes" id="UP000051673"/>
    </source>
</evidence>
<feature type="coiled-coil region" evidence="1">
    <location>
        <begin position="41"/>
        <end position="72"/>
    </location>
</feature>
<dbReference type="AlphaFoldDB" id="A0A0R2JNK2"/>
<dbReference type="PATRIC" id="fig|1620.3.peg.1545"/>
<protein>
    <submittedName>
        <fullName evidence="2">Uncharacterized protein</fullName>
    </submittedName>
</protein>
<evidence type="ECO:0000313" key="2">
    <source>
        <dbReference type="EMBL" id="KRN77462.1"/>
    </source>
</evidence>
<reference evidence="2 3" key="1">
    <citation type="journal article" date="2015" name="Genome Announc.">
        <title>Expanding the biotechnology potential of lactobacilli through comparative genomics of 213 strains and associated genera.</title>
        <authorList>
            <person name="Sun Z."/>
            <person name="Harris H.M."/>
            <person name="McCann A."/>
            <person name="Guo C."/>
            <person name="Argimon S."/>
            <person name="Zhang W."/>
            <person name="Yang X."/>
            <person name="Jeffery I.B."/>
            <person name="Cooney J.C."/>
            <person name="Kagawa T.F."/>
            <person name="Liu W."/>
            <person name="Song Y."/>
            <person name="Salvetti E."/>
            <person name="Wrobel A."/>
            <person name="Rasinkangas P."/>
            <person name="Parkhill J."/>
            <person name="Rea M.C."/>
            <person name="O'Sullivan O."/>
            <person name="Ritari J."/>
            <person name="Douillard F.P."/>
            <person name="Paul Ross R."/>
            <person name="Yang R."/>
            <person name="Briner A.E."/>
            <person name="Felis G.E."/>
            <person name="de Vos W.M."/>
            <person name="Barrangou R."/>
            <person name="Klaenhammer T.R."/>
            <person name="Caufield P.W."/>
            <person name="Cui Y."/>
            <person name="Zhang H."/>
            <person name="O'Toole P.W."/>
        </authorList>
    </citation>
    <scope>NUCLEOTIDE SEQUENCE [LARGE SCALE GENOMIC DNA]</scope>
    <source>
        <strain evidence="2 3">DSM 20014</strain>
    </source>
</reference>
<comment type="caution">
    <text evidence="2">The sequence shown here is derived from an EMBL/GenBank/DDBJ whole genome shotgun (WGS) entry which is preliminary data.</text>
</comment>
<sequence>MMMSVDIWVLLASTLISGLCTAIPASLTVYFSFKQHQETNKHDAEQQKIQNTQEIESLKLRHQQELDELKINHDYKNQTSKLHESFSIAKQNRELMFKDLTTYLEKLNAYYEDRSSASFYALTEAESRILLFLGEDESQYLLDARRTLSTYIDDSHTVESESWTHYKFIVSKIAQYKSELGLTVYKD</sequence>